<protein>
    <submittedName>
        <fullName evidence="2">Uncharacterized protein</fullName>
    </submittedName>
</protein>
<feature type="region of interest" description="Disordered" evidence="1">
    <location>
        <begin position="1"/>
        <end position="22"/>
    </location>
</feature>
<sequence>MRAGRRSNGTGSGAPRAAGAKSARVLLTREQTIEYELLSAEGKHGDPRWPALAARYGFDPQHPVQWEVEALEPDELQRLVLAAVEPYVDRQVLAQQIAREEEQRRALADFFDGWGAAGGTSD</sequence>
<dbReference type="AlphaFoldDB" id="A0A4D4JW45"/>
<evidence type="ECO:0000256" key="1">
    <source>
        <dbReference type="SAM" id="MobiDB-lite"/>
    </source>
</evidence>
<accession>A0A4D4JW45</accession>
<organism evidence="2 3">
    <name type="scientific">Streptomyces antimycoticus</name>
    <dbReference type="NCBI Taxonomy" id="68175"/>
    <lineage>
        <taxon>Bacteria</taxon>
        <taxon>Bacillati</taxon>
        <taxon>Actinomycetota</taxon>
        <taxon>Actinomycetes</taxon>
        <taxon>Kitasatosporales</taxon>
        <taxon>Streptomycetaceae</taxon>
        <taxon>Streptomyces</taxon>
        <taxon>Streptomyces violaceusniger group</taxon>
    </lineage>
</organism>
<comment type="caution">
    <text evidence="2">The sequence shown here is derived from an EMBL/GenBank/DDBJ whole genome shotgun (WGS) entry which is preliminary data.</text>
</comment>
<dbReference type="Proteomes" id="UP000299290">
    <property type="component" value="Unassembled WGS sequence"/>
</dbReference>
<gene>
    <name evidence="2" type="ORF">SANT12839_000120</name>
</gene>
<evidence type="ECO:0000313" key="3">
    <source>
        <dbReference type="Proteomes" id="UP000299290"/>
    </source>
</evidence>
<evidence type="ECO:0000313" key="2">
    <source>
        <dbReference type="EMBL" id="GDY39130.1"/>
    </source>
</evidence>
<name>A0A4D4JW45_9ACTN</name>
<proteinExistence type="predicted"/>
<reference evidence="2 3" key="1">
    <citation type="journal article" date="2020" name="Int. J. Syst. Evol. Microbiol.">
        <title>Reclassification of Streptomyces castelarensis and Streptomyces sporoclivatus as later heterotypic synonyms of Streptomyces antimycoticus.</title>
        <authorList>
            <person name="Komaki H."/>
            <person name="Tamura T."/>
        </authorList>
    </citation>
    <scope>NUCLEOTIDE SEQUENCE [LARGE SCALE GENOMIC DNA]</scope>
    <source>
        <strain evidence="2 3">NBRC 12839</strain>
    </source>
</reference>
<keyword evidence="3" id="KW-1185">Reference proteome</keyword>
<dbReference type="EMBL" id="BJHV01000001">
    <property type="protein sequence ID" value="GDY39130.1"/>
    <property type="molecule type" value="Genomic_DNA"/>
</dbReference>